<keyword evidence="1" id="KW-0812">Transmembrane</keyword>
<feature type="transmembrane region" description="Helical" evidence="1">
    <location>
        <begin position="12"/>
        <end position="33"/>
    </location>
</feature>
<accession>A0A368KYG3</accession>
<reference evidence="2 3" key="1">
    <citation type="submission" date="2018-07" db="EMBL/GenBank/DDBJ databases">
        <title>Comparative genomes isolates from brazilian mangrove.</title>
        <authorList>
            <person name="De Araujo J.E."/>
            <person name="Taketani R.G."/>
            <person name="Silva M.C.P."/>
            <person name="Lourenco M.V."/>
            <person name="Oliveira V.M."/>
            <person name="Andreote F.D."/>
        </authorList>
    </citation>
    <scope>NUCLEOTIDE SEQUENCE [LARGE SCALE GENOMIC DNA]</scope>
    <source>
        <strain evidence="2 3">HEX PRIS-MGV</strain>
    </source>
</reference>
<evidence type="ECO:0000313" key="3">
    <source>
        <dbReference type="Proteomes" id="UP000253562"/>
    </source>
</evidence>
<dbReference type="EMBL" id="QPEX01000010">
    <property type="protein sequence ID" value="RCS54312.1"/>
    <property type="molecule type" value="Genomic_DNA"/>
</dbReference>
<proteinExistence type="predicted"/>
<comment type="caution">
    <text evidence="2">The sequence shown here is derived from an EMBL/GenBank/DDBJ whole genome shotgun (WGS) entry which is preliminary data.</text>
</comment>
<sequence>MIQRFSLTKIFVLIALVAVSCLIIRQALLGAVWAKAIAFLFVAMIIWCLIHYALGLACYVVMRFREFLVPAKAQSPFATDTPAQQIIPPKNIELD</sequence>
<dbReference type="Proteomes" id="UP000253562">
    <property type="component" value="Unassembled WGS sequence"/>
</dbReference>
<keyword evidence="1" id="KW-0472">Membrane</keyword>
<dbReference type="AlphaFoldDB" id="A0A368KYG3"/>
<protein>
    <submittedName>
        <fullName evidence="2">Uncharacterized protein</fullName>
    </submittedName>
</protein>
<dbReference type="OrthoDB" id="286888at2"/>
<organism evidence="2 3">
    <name type="scientific">Bremerella cremea</name>
    <dbReference type="NCBI Taxonomy" id="1031537"/>
    <lineage>
        <taxon>Bacteria</taxon>
        <taxon>Pseudomonadati</taxon>
        <taxon>Planctomycetota</taxon>
        <taxon>Planctomycetia</taxon>
        <taxon>Pirellulales</taxon>
        <taxon>Pirellulaceae</taxon>
        <taxon>Bremerella</taxon>
    </lineage>
</organism>
<gene>
    <name evidence="2" type="ORF">DTL42_03980</name>
</gene>
<evidence type="ECO:0000256" key="1">
    <source>
        <dbReference type="SAM" id="Phobius"/>
    </source>
</evidence>
<keyword evidence="1" id="KW-1133">Transmembrane helix</keyword>
<feature type="transmembrane region" description="Helical" evidence="1">
    <location>
        <begin position="39"/>
        <end position="62"/>
    </location>
</feature>
<dbReference type="PROSITE" id="PS51257">
    <property type="entry name" value="PROKAR_LIPOPROTEIN"/>
    <property type="match status" value="1"/>
</dbReference>
<dbReference type="RefSeq" id="WP_114367378.1">
    <property type="nucleotide sequence ID" value="NZ_QPEX01000010.1"/>
</dbReference>
<evidence type="ECO:0000313" key="2">
    <source>
        <dbReference type="EMBL" id="RCS54312.1"/>
    </source>
</evidence>
<name>A0A368KYG3_9BACT</name>